<proteinExistence type="predicted"/>
<protein>
    <submittedName>
        <fullName evidence="1">Host attachment protein</fullName>
    </submittedName>
</protein>
<gene>
    <name evidence="1" type="ORF">AB7878_17985</name>
</gene>
<evidence type="ECO:0000313" key="2">
    <source>
        <dbReference type="Proteomes" id="UP001562159"/>
    </source>
</evidence>
<dbReference type="Proteomes" id="UP001562159">
    <property type="component" value="Unassembled WGS sequence"/>
</dbReference>
<dbReference type="Pfam" id="PF10116">
    <property type="entry name" value="Host_attach"/>
    <property type="match status" value="1"/>
</dbReference>
<dbReference type="InterPro" id="IPR019291">
    <property type="entry name" value="Host_attachment_protein"/>
</dbReference>
<name>A0ABV4AVL5_9GAMM</name>
<keyword evidence="2" id="KW-1185">Reference proteome</keyword>
<sequence>MSTAWILVSDAARGRLFEASGTPCTWTELAGYSNSDLRGLPARGGSGRTVPRTHDSIGPARHVIEPHASRRDKSTRAFARMLVADLLEANARHRYERLFLVAPPRFLGVLRGQLGDPAAAGVAGELGSDLAALPTEALIGHLREAFPRAFPAKAVRSDR</sequence>
<evidence type="ECO:0000313" key="1">
    <source>
        <dbReference type="EMBL" id="MEY2184305.1"/>
    </source>
</evidence>
<dbReference type="EMBL" id="JBGBPY010000001">
    <property type="protein sequence ID" value="MEY2184305.1"/>
    <property type="molecule type" value="Genomic_DNA"/>
</dbReference>
<accession>A0ABV4AVL5</accession>
<reference evidence="1 2" key="1">
    <citation type="submission" date="2024-07" db="EMBL/GenBank/DDBJ databases">
        <title>Molecular mechanisms and environmental adaptations of flagellar loss and biofilm growth of Rhodanobacter under environmental stress.</title>
        <authorList>
            <person name="Chen M."/>
        </authorList>
    </citation>
    <scope>NUCLEOTIDE SEQUENCE [LARGE SCALE GENOMIC DNA]</scope>
    <source>
        <strain evidence="1 2">RS22</strain>
    </source>
</reference>
<comment type="caution">
    <text evidence="1">The sequence shown here is derived from an EMBL/GenBank/DDBJ whole genome shotgun (WGS) entry which is preliminary data.</text>
</comment>
<organism evidence="1 2">
    <name type="scientific">Rhodanobacter humi</name>
    <dbReference type="NCBI Taxonomy" id="1888173"/>
    <lineage>
        <taxon>Bacteria</taxon>
        <taxon>Pseudomonadati</taxon>
        <taxon>Pseudomonadota</taxon>
        <taxon>Gammaproteobacteria</taxon>
        <taxon>Lysobacterales</taxon>
        <taxon>Rhodanobacteraceae</taxon>
        <taxon>Rhodanobacter</taxon>
    </lineage>
</organism>